<dbReference type="Proteomes" id="UP001054252">
    <property type="component" value="Unassembled WGS sequence"/>
</dbReference>
<dbReference type="FunFam" id="1.10.10.10:FF:000322">
    <property type="entry name" value="Probable disease resistance protein At1g63360"/>
    <property type="match status" value="1"/>
</dbReference>
<reference evidence="10 11" key="1">
    <citation type="journal article" date="2021" name="Commun. Biol.">
        <title>The genome of Shorea leprosula (Dipterocarpaceae) highlights the ecological relevance of drought in aseasonal tropical rainforests.</title>
        <authorList>
            <person name="Ng K.K.S."/>
            <person name="Kobayashi M.J."/>
            <person name="Fawcett J.A."/>
            <person name="Hatakeyama M."/>
            <person name="Paape T."/>
            <person name="Ng C.H."/>
            <person name="Ang C.C."/>
            <person name="Tnah L.H."/>
            <person name="Lee C.T."/>
            <person name="Nishiyama T."/>
            <person name="Sese J."/>
            <person name="O'Brien M.J."/>
            <person name="Copetti D."/>
            <person name="Mohd Noor M.I."/>
            <person name="Ong R.C."/>
            <person name="Putra M."/>
            <person name="Sireger I.Z."/>
            <person name="Indrioko S."/>
            <person name="Kosugi Y."/>
            <person name="Izuno A."/>
            <person name="Isagi Y."/>
            <person name="Lee S.L."/>
            <person name="Shimizu K.K."/>
        </authorList>
    </citation>
    <scope>NUCLEOTIDE SEQUENCE [LARGE SCALE GENOMIC DNA]</scope>
    <source>
        <strain evidence="10">214</strain>
    </source>
</reference>
<keyword evidence="1" id="KW-0433">Leucine-rich repeat</keyword>
<dbReference type="Gene3D" id="1.10.10.10">
    <property type="entry name" value="Winged helix-like DNA-binding domain superfamily/Winged helix DNA-binding domain"/>
    <property type="match status" value="1"/>
</dbReference>
<keyword evidence="5" id="KW-0067">ATP-binding</keyword>
<dbReference type="GO" id="GO:0005524">
    <property type="term" value="F:ATP binding"/>
    <property type="evidence" value="ECO:0007669"/>
    <property type="project" value="UniProtKB-KW"/>
</dbReference>
<feature type="domain" description="Disease resistance N-terminal" evidence="7">
    <location>
        <begin position="18"/>
        <end position="98"/>
    </location>
</feature>
<dbReference type="Pfam" id="PF23559">
    <property type="entry name" value="WHD_DRP"/>
    <property type="match status" value="1"/>
</dbReference>
<sequence>MEVLSMVAQPLLSATFDWMLQKLDGFISSNSHRLQEEIHADLEKWRTLVPQLRGLLKDAEEKQLHENFVKAWLDDLKDLAYDIDDIFEESKAGVDVQSTLIVRPQQGSSSRFIPATCFSCFKGNDFMFDSETISKVKDISKRLKNLADTSITLGLVSLRVQAGEQPNRVAASRITTSLPDSYVCGRKSDKEDILRELHNDGGNDKGYSVIPIVGMGGVGKTTLARLVYNGVKEGSFETKVWVCVSNQFDILRITRTILEAVSNDKCDSKDLNLLQEKLKEKLSCKKFLLVLDDVWNDVYQEWETLQKPFKSGLAGSKIIVTTRNERVAVIMGGKGKIHWLKELEFEECLPILAQHALGEENFDAHPILKEVGEEIAKRCNGLPLVAKVLGGLLCGKLEVKDWEHILNSKLLNLQLGKSGILPPLMLSYHDLPSHLKQCFAHCALFPKDYLFKEDELVMLWMAEGLLQQQLEEQNRLEEIGHLYFRELLSRSFFQQSSENELEYVMHDLIHDLAQFVAGRTCHNLQNMLEVDKKSKVKFEKVRHLSFYQGDYDISEKFKVLNEMKSLRTMIPANPKAAGCYLSKTVVLDWIPKLRCLRALSLQGYCIRKLPDSIRDLKCLKYINLSETRIQSLPESIVFLLQLQTLLLFNCRSFSKFPEMEVLSRLKPHLKLKSLSIICYGGKEFPSWFSCPSFSNLSYLKLCECRSSTLLPSLGQLPALKELIVEGMDAIETVDSKFYGHGTFQSLKKLEFRRMLALKEWTSTIEGGVGFPCLRELVIENCPKLMGELPSHLSCLTNLVIRGCPELRCPSSMSLQSLQKLNIEDCNVVFLNSLVDLISLTSLEIKRISGLVCLARSFIESLIAVEKVEIKECLELTCLWEEGAEIENLARLEKMNIGSCPLLVSLTGKEHGLLPFNLKHLTLSSCKALESLTDAMMMKVDGSSSSNNVLRLESLSIYNCDSLKCLPTTTVKHLIIDGCANFESLPDGVLLQDNGESKSNLESLRIEELPSLNSVGSGHLPASLKKFTIEGCKRLESFQERLLQHCRGLEFIRIEDCEVLRSLSLDGLSNLRDLQIWGCAVLEFLPEMGLSLPNLRSLSIDDCPRLERIPDGGFPPNFTDLKLVNCQNLNFLPNTMNELTSIQILRITGCPGIKSIPDGGFPPNLTDLYLDGKYLKQPAVERGLRNLTSLQSFSIYNTCAPLLDIVLPSSLTYLRIENAKNLKSIPRGLLQNLNSLQSLWIWDCPKLRSLPREGLPLSLGSLSIFKCPLLKLQRFEEKGEYWSLTRTIPHVRINNDEL</sequence>
<dbReference type="GO" id="GO:0006952">
    <property type="term" value="P:defense response"/>
    <property type="evidence" value="ECO:0007669"/>
    <property type="project" value="UniProtKB-KW"/>
</dbReference>
<accession>A0AAV5M5Z9</accession>
<dbReference type="EMBL" id="BPVZ01000191">
    <property type="protein sequence ID" value="GKV45235.1"/>
    <property type="molecule type" value="Genomic_DNA"/>
</dbReference>
<evidence type="ECO:0000313" key="10">
    <source>
        <dbReference type="EMBL" id="GKV45235.1"/>
    </source>
</evidence>
<dbReference type="Gene3D" id="1.20.5.4130">
    <property type="match status" value="1"/>
</dbReference>
<evidence type="ECO:0000259" key="8">
    <source>
        <dbReference type="Pfam" id="PF23559"/>
    </source>
</evidence>
<dbReference type="InterPro" id="IPR041118">
    <property type="entry name" value="Rx_N"/>
</dbReference>
<dbReference type="GO" id="GO:0051707">
    <property type="term" value="P:response to other organism"/>
    <property type="evidence" value="ECO:0007669"/>
    <property type="project" value="UniProtKB-ARBA"/>
</dbReference>
<keyword evidence="4" id="KW-0611">Plant defense</keyword>
<evidence type="ECO:0000259" key="6">
    <source>
        <dbReference type="Pfam" id="PF00931"/>
    </source>
</evidence>
<dbReference type="FunFam" id="3.40.50.300:FF:001091">
    <property type="entry name" value="Probable disease resistance protein At1g61300"/>
    <property type="match status" value="1"/>
</dbReference>
<dbReference type="Pfam" id="PF00931">
    <property type="entry name" value="NB-ARC"/>
    <property type="match status" value="1"/>
</dbReference>
<evidence type="ECO:0000256" key="3">
    <source>
        <dbReference type="ARBA" id="ARBA00022741"/>
    </source>
</evidence>
<dbReference type="InterPro" id="IPR027417">
    <property type="entry name" value="P-loop_NTPase"/>
</dbReference>
<dbReference type="InterPro" id="IPR036388">
    <property type="entry name" value="WH-like_DNA-bd_sf"/>
</dbReference>
<dbReference type="PRINTS" id="PR00364">
    <property type="entry name" value="DISEASERSIST"/>
</dbReference>
<feature type="domain" description="R13L1/DRL21-like LRR repeat region" evidence="9">
    <location>
        <begin position="658"/>
        <end position="727"/>
    </location>
</feature>
<dbReference type="SUPFAM" id="SSF52058">
    <property type="entry name" value="L domain-like"/>
    <property type="match status" value="2"/>
</dbReference>
<comment type="caution">
    <text evidence="10">The sequence shown here is derived from an EMBL/GenBank/DDBJ whole genome shotgun (WGS) entry which is preliminary data.</text>
</comment>
<dbReference type="SUPFAM" id="SSF52047">
    <property type="entry name" value="RNI-like"/>
    <property type="match status" value="1"/>
</dbReference>
<dbReference type="PANTHER" id="PTHR36766:SF51">
    <property type="entry name" value="DISEASE RESISTANCE RPP13-LIKE PROTEIN 1"/>
    <property type="match status" value="1"/>
</dbReference>
<dbReference type="Pfam" id="PF18052">
    <property type="entry name" value="Rx_N"/>
    <property type="match status" value="1"/>
</dbReference>
<evidence type="ECO:0000259" key="9">
    <source>
        <dbReference type="Pfam" id="PF25019"/>
    </source>
</evidence>
<evidence type="ECO:0000256" key="2">
    <source>
        <dbReference type="ARBA" id="ARBA00022737"/>
    </source>
</evidence>
<dbReference type="GO" id="GO:0043531">
    <property type="term" value="F:ADP binding"/>
    <property type="evidence" value="ECO:0007669"/>
    <property type="project" value="InterPro"/>
</dbReference>
<keyword evidence="3" id="KW-0547">Nucleotide-binding</keyword>
<dbReference type="InterPro" id="IPR058922">
    <property type="entry name" value="WHD_DRP"/>
</dbReference>
<dbReference type="PANTHER" id="PTHR36766">
    <property type="entry name" value="PLANT BROAD-SPECTRUM MILDEW RESISTANCE PROTEIN RPW8"/>
    <property type="match status" value="1"/>
</dbReference>
<name>A0AAV5M5Z9_9ROSI</name>
<keyword evidence="2" id="KW-0677">Repeat</keyword>
<dbReference type="InterPro" id="IPR042197">
    <property type="entry name" value="Apaf_helical"/>
</dbReference>
<evidence type="ECO:0000256" key="1">
    <source>
        <dbReference type="ARBA" id="ARBA00022614"/>
    </source>
</evidence>
<evidence type="ECO:0000259" key="7">
    <source>
        <dbReference type="Pfam" id="PF18052"/>
    </source>
</evidence>
<feature type="domain" description="NB-ARC" evidence="6">
    <location>
        <begin position="188"/>
        <end position="356"/>
    </location>
</feature>
<dbReference type="InterPro" id="IPR032675">
    <property type="entry name" value="LRR_dom_sf"/>
</dbReference>
<gene>
    <name evidence="10" type="ORF">SLEP1_g52344</name>
</gene>
<evidence type="ECO:0000256" key="5">
    <source>
        <dbReference type="ARBA" id="ARBA00022840"/>
    </source>
</evidence>
<dbReference type="InterPro" id="IPR056789">
    <property type="entry name" value="LRR_R13L1-DRL21"/>
</dbReference>
<feature type="domain" description="Disease resistance protein winged helix" evidence="8">
    <location>
        <begin position="444"/>
        <end position="513"/>
    </location>
</feature>
<dbReference type="Gene3D" id="1.10.8.430">
    <property type="entry name" value="Helical domain of apoptotic protease-activating factors"/>
    <property type="match status" value="1"/>
</dbReference>
<evidence type="ECO:0000256" key="4">
    <source>
        <dbReference type="ARBA" id="ARBA00022821"/>
    </source>
</evidence>
<proteinExistence type="predicted"/>
<dbReference type="InterPro" id="IPR002182">
    <property type="entry name" value="NB-ARC"/>
</dbReference>
<evidence type="ECO:0000313" key="11">
    <source>
        <dbReference type="Proteomes" id="UP001054252"/>
    </source>
</evidence>
<protein>
    <submittedName>
        <fullName evidence="10">Uncharacterized protein</fullName>
    </submittedName>
</protein>
<keyword evidence="11" id="KW-1185">Reference proteome</keyword>
<dbReference type="Gene3D" id="3.40.50.300">
    <property type="entry name" value="P-loop containing nucleotide triphosphate hydrolases"/>
    <property type="match status" value="1"/>
</dbReference>
<dbReference type="SUPFAM" id="SSF52540">
    <property type="entry name" value="P-loop containing nucleoside triphosphate hydrolases"/>
    <property type="match status" value="1"/>
</dbReference>
<dbReference type="Pfam" id="PF25019">
    <property type="entry name" value="LRR_R13L1-DRL21"/>
    <property type="match status" value="1"/>
</dbReference>
<dbReference type="Gene3D" id="3.80.10.10">
    <property type="entry name" value="Ribonuclease Inhibitor"/>
    <property type="match status" value="3"/>
</dbReference>
<organism evidence="10 11">
    <name type="scientific">Rubroshorea leprosula</name>
    <dbReference type="NCBI Taxonomy" id="152421"/>
    <lineage>
        <taxon>Eukaryota</taxon>
        <taxon>Viridiplantae</taxon>
        <taxon>Streptophyta</taxon>
        <taxon>Embryophyta</taxon>
        <taxon>Tracheophyta</taxon>
        <taxon>Spermatophyta</taxon>
        <taxon>Magnoliopsida</taxon>
        <taxon>eudicotyledons</taxon>
        <taxon>Gunneridae</taxon>
        <taxon>Pentapetalae</taxon>
        <taxon>rosids</taxon>
        <taxon>malvids</taxon>
        <taxon>Malvales</taxon>
        <taxon>Dipterocarpaceae</taxon>
        <taxon>Rubroshorea</taxon>
    </lineage>
</organism>